<reference evidence="2" key="1">
    <citation type="journal article" date="2020" name="Nature">
        <title>Giant virus diversity and host interactions through global metagenomics.</title>
        <authorList>
            <person name="Schulz F."/>
            <person name="Roux S."/>
            <person name="Paez-Espino D."/>
            <person name="Jungbluth S."/>
            <person name="Walsh D.A."/>
            <person name="Denef V.J."/>
            <person name="McMahon K.D."/>
            <person name="Konstantinidis K.T."/>
            <person name="Eloe-Fadrosh E.A."/>
            <person name="Kyrpides N.C."/>
            <person name="Woyke T."/>
        </authorList>
    </citation>
    <scope>NUCLEOTIDE SEQUENCE</scope>
    <source>
        <strain evidence="2">GVMAG-M-3300023184-72</strain>
    </source>
</reference>
<dbReference type="EMBL" id="MN740161">
    <property type="protein sequence ID" value="QHT90949.1"/>
    <property type="molecule type" value="Genomic_DNA"/>
</dbReference>
<dbReference type="AlphaFoldDB" id="A0A6C0IDV1"/>
<organism evidence="2">
    <name type="scientific">viral metagenome</name>
    <dbReference type="NCBI Taxonomy" id="1070528"/>
    <lineage>
        <taxon>unclassified sequences</taxon>
        <taxon>metagenomes</taxon>
        <taxon>organismal metagenomes</taxon>
    </lineage>
</organism>
<dbReference type="InterPro" id="IPR043918">
    <property type="entry name" value="DUF5760"/>
</dbReference>
<keyword evidence="1" id="KW-0175">Coiled coil</keyword>
<feature type="coiled-coil region" evidence="1">
    <location>
        <begin position="10"/>
        <end position="44"/>
    </location>
</feature>
<sequence length="114" mass="13312">MSFENHIQQWVSLDNQIKKLNDQIKELRDTRNNLEQNIIEYASSNNLSNSTIQISDGKLKFVNTTVTESLTFKYVEKTLGEVIKNQSQVELIINHLKQNRSVKKCPEIKRYSNN</sequence>
<name>A0A6C0IDV1_9ZZZZ</name>
<evidence type="ECO:0000256" key="1">
    <source>
        <dbReference type="SAM" id="Coils"/>
    </source>
</evidence>
<proteinExistence type="predicted"/>
<evidence type="ECO:0000313" key="2">
    <source>
        <dbReference type="EMBL" id="QHT90949.1"/>
    </source>
</evidence>
<dbReference type="Pfam" id="PF19064">
    <property type="entry name" value="DUF5760"/>
    <property type="match status" value="1"/>
</dbReference>
<protein>
    <submittedName>
        <fullName evidence="2">Uncharacterized protein</fullName>
    </submittedName>
</protein>
<accession>A0A6C0IDV1</accession>